<name>A0A6V8KCK8_9ACTN</name>
<gene>
    <name evidence="2" type="ORF">Phou_071330</name>
</gene>
<proteinExistence type="predicted"/>
<feature type="signal peptide" evidence="1">
    <location>
        <begin position="1"/>
        <end position="30"/>
    </location>
</feature>
<dbReference type="AlphaFoldDB" id="A0A6V8KCK8"/>
<comment type="caution">
    <text evidence="2">The sequence shown here is derived from an EMBL/GenBank/DDBJ whole genome shotgun (WGS) entry which is preliminary data.</text>
</comment>
<sequence length="312" mass="33603">MSTIYRLRVLAVASLFTIASSLLVVTPAKAAPVAESSLSWKIESGDGGEPTTGVLTGPGVSFQSLRDRTISRINVTSDSAFWSISFAAPVDEELHPGIYPDAERAGFQTGRAPGLDVSVGSGGCNEVYGRFTIHQIAFDTEGTVTMLEASFVRRCSPGAPAVSGDLRYNAFPLSYRYTLSDQEPTTPASHTYRGATSTFFAQRFFTNSVRFDASGDRLRDTVEFSPPAGETLVVGRTYRDVQPVGQQDPGRAGLSVERFSCRPTTGTFTIKELVYGSDGEPVALSATFTLRCTVYPTPENPNELKGTIHFHA</sequence>
<reference evidence="2 3" key="1">
    <citation type="submission" date="2020-03" db="EMBL/GenBank/DDBJ databases">
        <title>Whole genome shotgun sequence of Phytohabitans houttuyneae NBRC 108639.</title>
        <authorList>
            <person name="Komaki H."/>
            <person name="Tamura T."/>
        </authorList>
    </citation>
    <scope>NUCLEOTIDE SEQUENCE [LARGE SCALE GENOMIC DNA]</scope>
    <source>
        <strain evidence="2 3">NBRC 108639</strain>
    </source>
</reference>
<evidence type="ECO:0000256" key="1">
    <source>
        <dbReference type="SAM" id="SignalP"/>
    </source>
</evidence>
<reference evidence="2 3" key="2">
    <citation type="submission" date="2020-03" db="EMBL/GenBank/DDBJ databases">
        <authorList>
            <person name="Ichikawa N."/>
            <person name="Kimura A."/>
            <person name="Kitahashi Y."/>
            <person name="Uohara A."/>
        </authorList>
    </citation>
    <scope>NUCLEOTIDE SEQUENCE [LARGE SCALE GENOMIC DNA]</scope>
    <source>
        <strain evidence="2 3">NBRC 108639</strain>
    </source>
</reference>
<feature type="chain" id="PRO_5028942244" evidence="1">
    <location>
        <begin position="31"/>
        <end position="312"/>
    </location>
</feature>
<dbReference type="Proteomes" id="UP000482800">
    <property type="component" value="Unassembled WGS sequence"/>
</dbReference>
<keyword evidence="3" id="KW-1185">Reference proteome</keyword>
<evidence type="ECO:0000313" key="2">
    <source>
        <dbReference type="EMBL" id="GFJ82953.1"/>
    </source>
</evidence>
<keyword evidence="1" id="KW-0732">Signal</keyword>
<organism evidence="2 3">
    <name type="scientific">Phytohabitans houttuyneae</name>
    <dbReference type="NCBI Taxonomy" id="1076126"/>
    <lineage>
        <taxon>Bacteria</taxon>
        <taxon>Bacillati</taxon>
        <taxon>Actinomycetota</taxon>
        <taxon>Actinomycetes</taxon>
        <taxon>Micromonosporales</taxon>
        <taxon>Micromonosporaceae</taxon>
    </lineage>
</organism>
<dbReference type="RefSeq" id="WP_173064113.1">
    <property type="nucleotide sequence ID" value="NZ_BAABGO010000004.1"/>
</dbReference>
<dbReference type="EMBL" id="BLPF01000002">
    <property type="protein sequence ID" value="GFJ82953.1"/>
    <property type="molecule type" value="Genomic_DNA"/>
</dbReference>
<evidence type="ECO:0000313" key="3">
    <source>
        <dbReference type="Proteomes" id="UP000482800"/>
    </source>
</evidence>
<accession>A0A6V8KCK8</accession>
<protein>
    <submittedName>
        <fullName evidence="2">Uncharacterized protein</fullName>
    </submittedName>
</protein>